<dbReference type="Pfam" id="PF00158">
    <property type="entry name" value="Sigma54_activat"/>
    <property type="match status" value="1"/>
</dbReference>
<organism evidence="9 10">
    <name type="scientific">Sphingomonas endophytica</name>
    <dbReference type="NCBI Taxonomy" id="869719"/>
    <lineage>
        <taxon>Bacteria</taxon>
        <taxon>Pseudomonadati</taxon>
        <taxon>Pseudomonadota</taxon>
        <taxon>Alphaproteobacteria</taxon>
        <taxon>Sphingomonadales</taxon>
        <taxon>Sphingomonadaceae</taxon>
        <taxon>Sphingomonas</taxon>
    </lineage>
</organism>
<dbReference type="InterPro" id="IPR058031">
    <property type="entry name" value="AAA_lid_NorR"/>
</dbReference>
<proteinExistence type="predicted"/>
<keyword evidence="10" id="KW-1185">Reference proteome</keyword>
<keyword evidence="5" id="KW-0804">Transcription</keyword>
<dbReference type="GO" id="GO:0000160">
    <property type="term" value="P:phosphorelay signal transduction system"/>
    <property type="evidence" value="ECO:0007669"/>
    <property type="project" value="UniProtKB-KW"/>
</dbReference>
<dbReference type="GO" id="GO:0006355">
    <property type="term" value="P:regulation of DNA-templated transcription"/>
    <property type="evidence" value="ECO:0007669"/>
    <property type="project" value="InterPro"/>
</dbReference>
<dbReference type="InterPro" id="IPR009057">
    <property type="entry name" value="Homeodomain-like_sf"/>
</dbReference>
<evidence type="ECO:0000256" key="4">
    <source>
        <dbReference type="ARBA" id="ARBA00023015"/>
    </source>
</evidence>
<dbReference type="InterPro" id="IPR002078">
    <property type="entry name" value="Sigma_54_int"/>
</dbReference>
<dbReference type="SUPFAM" id="SSF46689">
    <property type="entry name" value="Homeodomain-like"/>
    <property type="match status" value="1"/>
</dbReference>
<gene>
    <name evidence="9" type="ORF">NS334_03995</name>
</gene>
<dbReference type="CDD" id="cd00156">
    <property type="entry name" value="REC"/>
    <property type="match status" value="1"/>
</dbReference>
<name>A0A147I7R3_9SPHN</name>
<evidence type="ECO:0000256" key="2">
    <source>
        <dbReference type="ARBA" id="ARBA00022840"/>
    </source>
</evidence>
<dbReference type="InterPro" id="IPR002197">
    <property type="entry name" value="HTH_Fis"/>
</dbReference>
<dbReference type="PANTHER" id="PTHR32071:SF57">
    <property type="entry name" value="C4-DICARBOXYLATE TRANSPORT TRANSCRIPTIONAL REGULATORY PROTEIN DCTD"/>
    <property type="match status" value="1"/>
</dbReference>
<dbReference type="PATRIC" id="fig|869719.3.peg.3638"/>
<evidence type="ECO:0000256" key="6">
    <source>
        <dbReference type="PROSITE-ProRule" id="PRU00169"/>
    </source>
</evidence>
<dbReference type="Gene3D" id="1.10.10.60">
    <property type="entry name" value="Homeodomain-like"/>
    <property type="match status" value="1"/>
</dbReference>
<evidence type="ECO:0000259" key="7">
    <source>
        <dbReference type="PROSITE" id="PS50045"/>
    </source>
</evidence>
<dbReference type="Pfam" id="PF00072">
    <property type="entry name" value="Response_reg"/>
    <property type="match status" value="1"/>
</dbReference>
<dbReference type="Gene3D" id="3.40.50.2300">
    <property type="match status" value="1"/>
</dbReference>
<dbReference type="GO" id="GO:0043565">
    <property type="term" value="F:sequence-specific DNA binding"/>
    <property type="evidence" value="ECO:0007669"/>
    <property type="project" value="InterPro"/>
</dbReference>
<dbReference type="EMBL" id="LDTB01000009">
    <property type="protein sequence ID" value="KTT75054.1"/>
    <property type="molecule type" value="Genomic_DNA"/>
</dbReference>
<dbReference type="SUPFAM" id="SSF52540">
    <property type="entry name" value="P-loop containing nucleoside triphosphate hydrolases"/>
    <property type="match status" value="1"/>
</dbReference>
<dbReference type="SUPFAM" id="SSF52172">
    <property type="entry name" value="CheY-like"/>
    <property type="match status" value="1"/>
</dbReference>
<dbReference type="InterPro" id="IPR027417">
    <property type="entry name" value="P-loop_NTPase"/>
</dbReference>
<keyword evidence="4" id="KW-0805">Transcription regulation</keyword>
<dbReference type="Gene3D" id="3.40.50.300">
    <property type="entry name" value="P-loop containing nucleotide triphosphate hydrolases"/>
    <property type="match status" value="1"/>
</dbReference>
<dbReference type="InterPro" id="IPR001789">
    <property type="entry name" value="Sig_transdc_resp-reg_receiver"/>
</dbReference>
<evidence type="ECO:0000256" key="5">
    <source>
        <dbReference type="ARBA" id="ARBA00023163"/>
    </source>
</evidence>
<dbReference type="PROSITE" id="PS50110">
    <property type="entry name" value="RESPONSE_REGULATORY"/>
    <property type="match status" value="1"/>
</dbReference>
<evidence type="ECO:0000259" key="8">
    <source>
        <dbReference type="PROSITE" id="PS50110"/>
    </source>
</evidence>
<dbReference type="PANTHER" id="PTHR32071">
    <property type="entry name" value="TRANSCRIPTIONAL REGULATORY PROTEIN"/>
    <property type="match status" value="1"/>
</dbReference>
<evidence type="ECO:0000256" key="1">
    <source>
        <dbReference type="ARBA" id="ARBA00022741"/>
    </source>
</evidence>
<feature type="domain" description="Sigma-54 factor interaction" evidence="7">
    <location>
        <begin position="128"/>
        <end position="313"/>
    </location>
</feature>
<protein>
    <submittedName>
        <fullName evidence="9">Fis family transcriptional regulator</fullName>
    </submittedName>
</protein>
<keyword evidence="2" id="KW-0067">ATP-binding</keyword>
<evidence type="ECO:0000313" key="10">
    <source>
        <dbReference type="Proteomes" id="UP000074310"/>
    </source>
</evidence>
<accession>A0A147I7R3</accession>
<keyword evidence="6" id="KW-0597">Phosphoprotein</keyword>
<dbReference type="Gene3D" id="1.10.8.60">
    <property type="match status" value="1"/>
</dbReference>
<dbReference type="SMART" id="SM00448">
    <property type="entry name" value="REC"/>
    <property type="match status" value="1"/>
</dbReference>
<dbReference type="PRINTS" id="PR01590">
    <property type="entry name" value="HTHFIS"/>
</dbReference>
<dbReference type="InterPro" id="IPR011006">
    <property type="entry name" value="CheY-like_superfamily"/>
</dbReference>
<sequence>MEIAFRLAGHAFDTAAAPTEAYSRLAARRYDAILLDMNFTPGVSNGDEGLVCLSRLLADDPAACVVVITAHSGIRIAVAAMQAGARDFVMKPWRNAELIAKVEAAIARGLPAAVASPAPTPAAEPVRLLGESAAIQQLRDLIRRIAPTGAGVAVTGVGGSGRTLTALAIHAASADAAHPPARIDLRDDAAWARLDGAPGTAILRHADALDTVAQARLLDRLAPSTRCIAILESVEAIAPALRRRLATVDVAVPPLARREGDAVLLARHFVRSAATRFARPVPTLTPAAEALIASTDWPDDVRGLALAIERAVLLAEGDTIDAAALALPSAVTVAPVNAASAFDLDEAERAMIEAALRQHRHNVTHAATALGLSRGALYRRMARYGL</sequence>
<evidence type="ECO:0000256" key="3">
    <source>
        <dbReference type="ARBA" id="ARBA00023012"/>
    </source>
</evidence>
<evidence type="ECO:0000313" key="9">
    <source>
        <dbReference type="EMBL" id="KTT75054.1"/>
    </source>
</evidence>
<dbReference type="AlphaFoldDB" id="A0A147I7R3"/>
<keyword evidence="1" id="KW-0547">Nucleotide-binding</keyword>
<reference evidence="9 10" key="1">
    <citation type="journal article" date="2016" name="Front. Microbiol.">
        <title>Genomic Resource of Rice Seed Associated Bacteria.</title>
        <authorList>
            <person name="Midha S."/>
            <person name="Bansal K."/>
            <person name="Sharma S."/>
            <person name="Kumar N."/>
            <person name="Patil P.P."/>
            <person name="Chaudhry V."/>
            <person name="Patil P.B."/>
        </authorList>
    </citation>
    <scope>NUCLEOTIDE SEQUENCE [LARGE SCALE GENOMIC DNA]</scope>
    <source>
        <strain evidence="9 10">NS334</strain>
    </source>
</reference>
<feature type="modified residue" description="4-aspartylphosphate" evidence="6">
    <location>
        <position position="36"/>
    </location>
</feature>
<comment type="caution">
    <text evidence="9">The sequence shown here is derived from an EMBL/GenBank/DDBJ whole genome shotgun (WGS) entry which is preliminary data.</text>
</comment>
<dbReference type="GO" id="GO:0005524">
    <property type="term" value="F:ATP binding"/>
    <property type="evidence" value="ECO:0007669"/>
    <property type="project" value="UniProtKB-KW"/>
</dbReference>
<keyword evidence="3" id="KW-0902">Two-component regulatory system</keyword>
<feature type="domain" description="Response regulatory" evidence="8">
    <location>
        <begin position="1"/>
        <end position="106"/>
    </location>
</feature>
<dbReference type="PROSITE" id="PS50045">
    <property type="entry name" value="SIGMA54_INTERACT_4"/>
    <property type="match status" value="1"/>
</dbReference>
<dbReference type="Proteomes" id="UP000074310">
    <property type="component" value="Unassembled WGS sequence"/>
</dbReference>
<dbReference type="Pfam" id="PF02954">
    <property type="entry name" value="HTH_8"/>
    <property type="match status" value="1"/>
</dbReference>
<dbReference type="Pfam" id="PF25601">
    <property type="entry name" value="AAA_lid_14"/>
    <property type="match status" value="1"/>
</dbReference>